<reference evidence="11" key="1">
    <citation type="submission" date="2023-07" db="EMBL/GenBank/DDBJ databases">
        <title>Genomic Encyclopedia of Type Strains, Phase IV (KMG-IV): sequencing the most valuable type-strain genomes for metagenomic binning, comparative biology and taxonomic classification.</title>
        <authorList>
            <person name="Goeker M."/>
        </authorList>
    </citation>
    <scope>NUCLEOTIDE SEQUENCE</scope>
    <source>
        <strain evidence="11">DSM 21202</strain>
    </source>
</reference>
<dbReference type="EMBL" id="JAUSUL010000002">
    <property type="protein sequence ID" value="MDQ0316183.1"/>
    <property type="molecule type" value="Genomic_DNA"/>
</dbReference>
<dbReference type="PROSITE" id="PS51371">
    <property type="entry name" value="CBS"/>
    <property type="match status" value="1"/>
</dbReference>
<evidence type="ECO:0000256" key="6">
    <source>
        <dbReference type="ARBA" id="ARBA00022989"/>
    </source>
</evidence>
<dbReference type="PANTHER" id="PTHR43773:SF1">
    <property type="entry name" value="MAGNESIUM TRANSPORTER MGTE"/>
    <property type="match status" value="1"/>
</dbReference>
<dbReference type="PANTHER" id="PTHR43773">
    <property type="entry name" value="MAGNESIUM TRANSPORTER MGTE"/>
    <property type="match status" value="1"/>
</dbReference>
<feature type="domain" description="CBS" evidence="10">
    <location>
        <begin position="208"/>
        <end position="265"/>
    </location>
</feature>
<keyword evidence="5 9" id="KW-0460">Magnesium</keyword>
<keyword evidence="3 9" id="KW-0813">Transport</keyword>
<dbReference type="InterPro" id="IPR006667">
    <property type="entry name" value="SLC41_membr_dom"/>
</dbReference>
<gene>
    <name evidence="11" type="ORF">J2S73_002640</name>
</gene>
<proteinExistence type="inferred from homology"/>
<dbReference type="AlphaFoldDB" id="A0AAE4ATE2"/>
<evidence type="ECO:0000259" key="10">
    <source>
        <dbReference type="PROSITE" id="PS51371"/>
    </source>
</evidence>
<protein>
    <recommendedName>
        <fullName evidence="9">Magnesium transporter MgtE</fullName>
    </recommendedName>
</protein>
<evidence type="ECO:0000256" key="7">
    <source>
        <dbReference type="ARBA" id="ARBA00023136"/>
    </source>
</evidence>
<keyword evidence="4 9" id="KW-0812">Transmembrane</keyword>
<dbReference type="GO" id="GO:0015095">
    <property type="term" value="F:magnesium ion transmembrane transporter activity"/>
    <property type="evidence" value="ECO:0007669"/>
    <property type="project" value="UniProtKB-UniRule"/>
</dbReference>
<dbReference type="RefSeq" id="WP_306886010.1">
    <property type="nucleotide sequence ID" value="NZ_JAUSUL010000002.1"/>
</dbReference>
<feature type="transmembrane region" description="Helical" evidence="9">
    <location>
        <begin position="406"/>
        <end position="428"/>
    </location>
</feature>
<feature type="transmembrane region" description="Helical" evidence="9">
    <location>
        <begin position="293"/>
        <end position="312"/>
    </location>
</feature>
<feature type="transmembrane region" description="Helical" evidence="9">
    <location>
        <begin position="366"/>
        <end position="386"/>
    </location>
</feature>
<dbReference type="InterPro" id="IPR000644">
    <property type="entry name" value="CBS_dom"/>
</dbReference>
<comment type="similarity">
    <text evidence="2 9">Belongs to the SLC41A transporter family.</text>
</comment>
<keyword evidence="8" id="KW-0129">CBS domain</keyword>
<comment type="subcellular location">
    <subcellularLocation>
        <location evidence="9">Cell membrane</location>
        <topology evidence="9">Multi-pass membrane protein</topology>
    </subcellularLocation>
    <subcellularLocation>
        <location evidence="1">Membrane</location>
        <topology evidence="1">Multi-pass membrane protein</topology>
    </subcellularLocation>
</comment>
<name>A0AAE4ATE2_9HYPH</name>
<evidence type="ECO:0000313" key="12">
    <source>
        <dbReference type="Proteomes" id="UP001229244"/>
    </source>
</evidence>
<organism evidence="11 12">
    <name type="scientific">Amorphus orientalis</name>
    <dbReference type="NCBI Taxonomy" id="649198"/>
    <lineage>
        <taxon>Bacteria</taxon>
        <taxon>Pseudomonadati</taxon>
        <taxon>Pseudomonadota</taxon>
        <taxon>Alphaproteobacteria</taxon>
        <taxon>Hyphomicrobiales</taxon>
        <taxon>Amorphaceae</taxon>
        <taxon>Amorphus</taxon>
    </lineage>
</organism>
<dbReference type="SUPFAM" id="SSF161093">
    <property type="entry name" value="MgtE membrane domain-like"/>
    <property type="match status" value="1"/>
</dbReference>
<evidence type="ECO:0000313" key="11">
    <source>
        <dbReference type="EMBL" id="MDQ0316183.1"/>
    </source>
</evidence>
<keyword evidence="9" id="KW-1003">Cell membrane</keyword>
<dbReference type="Gene3D" id="3.10.580.10">
    <property type="entry name" value="CBS-domain"/>
    <property type="match status" value="1"/>
</dbReference>
<feature type="transmembrane region" description="Helical" evidence="9">
    <location>
        <begin position="440"/>
        <end position="467"/>
    </location>
</feature>
<dbReference type="GO" id="GO:0005886">
    <property type="term" value="C:plasma membrane"/>
    <property type="evidence" value="ECO:0007669"/>
    <property type="project" value="UniProtKB-SubCell"/>
</dbReference>
<dbReference type="InterPro" id="IPR006669">
    <property type="entry name" value="MgtE_transporter"/>
</dbReference>
<evidence type="ECO:0000256" key="4">
    <source>
        <dbReference type="ARBA" id="ARBA00022692"/>
    </source>
</evidence>
<dbReference type="InterPro" id="IPR036739">
    <property type="entry name" value="SLC41_membr_dom_sf"/>
</dbReference>
<dbReference type="Proteomes" id="UP001229244">
    <property type="component" value="Unassembled WGS sequence"/>
</dbReference>
<comment type="caution">
    <text evidence="11">The sequence shown here is derived from an EMBL/GenBank/DDBJ whole genome shotgun (WGS) entry which is preliminary data.</text>
</comment>
<keyword evidence="12" id="KW-1185">Reference proteome</keyword>
<evidence type="ECO:0000256" key="5">
    <source>
        <dbReference type="ARBA" id="ARBA00022842"/>
    </source>
</evidence>
<comment type="subunit">
    <text evidence="9">Homodimer.</text>
</comment>
<keyword evidence="6 9" id="KW-1133">Transmembrane helix</keyword>
<dbReference type="GO" id="GO:0046872">
    <property type="term" value="F:metal ion binding"/>
    <property type="evidence" value="ECO:0007669"/>
    <property type="project" value="UniProtKB-KW"/>
</dbReference>
<dbReference type="Gene3D" id="1.25.60.10">
    <property type="entry name" value="MgtE N-terminal domain-like"/>
    <property type="match status" value="1"/>
</dbReference>
<dbReference type="Pfam" id="PF01769">
    <property type="entry name" value="MgtE"/>
    <property type="match status" value="1"/>
</dbReference>
<evidence type="ECO:0000256" key="9">
    <source>
        <dbReference type="RuleBase" id="RU362011"/>
    </source>
</evidence>
<dbReference type="SMART" id="SM00924">
    <property type="entry name" value="MgtE_N"/>
    <property type="match status" value="1"/>
</dbReference>
<feature type="transmembrane region" description="Helical" evidence="9">
    <location>
        <begin position="318"/>
        <end position="336"/>
    </location>
</feature>
<evidence type="ECO:0000256" key="2">
    <source>
        <dbReference type="ARBA" id="ARBA00009749"/>
    </source>
</evidence>
<dbReference type="SUPFAM" id="SSF54631">
    <property type="entry name" value="CBS-domain pair"/>
    <property type="match status" value="1"/>
</dbReference>
<evidence type="ECO:0000256" key="1">
    <source>
        <dbReference type="ARBA" id="ARBA00004141"/>
    </source>
</evidence>
<dbReference type="NCBIfam" id="TIGR00400">
    <property type="entry name" value="mgtE"/>
    <property type="match status" value="1"/>
</dbReference>
<dbReference type="InterPro" id="IPR006668">
    <property type="entry name" value="Mg_transptr_MgtE_intracell_dom"/>
</dbReference>
<accession>A0AAE4ATE2</accession>
<dbReference type="Pfam" id="PF03448">
    <property type="entry name" value="MgtE_N"/>
    <property type="match status" value="1"/>
</dbReference>
<sequence>MVEFDVKTVDPYKQIEPIRAALETDDRKTLATITKHFRAGDFSEIIENLSRTQAAQLFPVIRKELRADVFGRISFVHQNYILRSVPLDQALELIRQVPEEDIALLLRKMPRTRARTIYEELTELDPEIGRQLLHYDRDEVGRWISYTFLTAAPADTPRAIYERLRARTPRSHPVVSIYVVDQENRLIDRLELEELVRIEATDPIEKLLDREVTSLQASDSVETAIHRFQVRDAVEMPVVDADNRLIGLIRADDILHLTQDAFSDTMQKMGGVSNFDTPYMMTSVFQQVRKRGGWLAILFLGEMLTATALTYYEAELDQAVVLALFLPLILSSGGNSGSQSSTLIIRALAVKECNLSDWFRIFRREIVTGLILGALLCLVATARITLWDVLGWADYTEHGKFSPELVTFTVAIGVLGIVTWGNVVGSLLPLGIRAVRLDPAVISAPLLATFVDVTGLMIYFTAARYILDLA</sequence>
<dbReference type="InterPro" id="IPR038076">
    <property type="entry name" value="MgtE_N_sf"/>
</dbReference>
<evidence type="ECO:0000256" key="3">
    <source>
        <dbReference type="ARBA" id="ARBA00022448"/>
    </source>
</evidence>
<dbReference type="Gene3D" id="1.10.357.20">
    <property type="entry name" value="SLC41 divalent cation transporters, integral membrane domain"/>
    <property type="match status" value="1"/>
</dbReference>
<comment type="function">
    <text evidence="9">Acts as a magnesium transporter.</text>
</comment>
<dbReference type="SUPFAM" id="SSF158791">
    <property type="entry name" value="MgtE N-terminal domain-like"/>
    <property type="match status" value="1"/>
</dbReference>
<evidence type="ECO:0000256" key="8">
    <source>
        <dbReference type="PROSITE-ProRule" id="PRU00703"/>
    </source>
</evidence>
<dbReference type="InterPro" id="IPR046342">
    <property type="entry name" value="CBS_dom_sf"/>
</dbReference>
<keyword evidence="7 9" id="KW-0472">Membrane</keyword>
<dbReference type="Pfam" id="PF00571">
    <property type="entry name" value="CBS"/>
    <property type="match status" value="1"/>
</dbReference>
<keyword evidence="9" id="KW-0479">Metal-binding</keyword>